<dbReference type="STRING" id="321267.SHM7688_01020"/>
<evidence type="ECO:0000313" key="7">
    <source>
        <dbReference type="Proteomes" id="UP000054823"/>
    </source>
</evidence>
<dbReference type="GO" id="GO:0015920">
    <property type="term" value="P:lipopolysaccharide transport"/>
    <property type="evidence" value="ECO:0007669"/>
    <property type="project" value="InterPro"/>
</dbReference>
<dbReference type="InterPro" id="IPR014340">
    <property type="entry name" value="LptA"/>
</dbReference>
<evidence type="ECO:0000313" key="6">
    <source>
        <dbReference type="EMBL" id="CUH51583.1"/>
    </source>
</evidence>
<proteinExistence type="predicted"/>
<dbReference type="GO" id="GO:0017089">
    <property type="term" value="F:glycolipid transfer activity"/>
    <property type="evidence" value="ECO:0007669"/>
    <property type="project" value="TreeGrafter"/>
</dbReference>
<dbReference type="PANTHER" id="PTHR36504:SF1">
    <property type="entry name" value="LIPOPOLYSACCHARIDE EXPORT SYSTEM PROTEIN LPTA"/>
    <property type="match status" value="1"/>
</dbReference>
<reference evidence="6 7" key="1">
    <citation type="submission" date="2015-09" db="EMBL/GenBank/DDBJ databases">
        <authorList>
            <consortium name="Swine Surveillance"/>
        </authorList>
    </citation>
    <scope>NUCLEOTIDE SEQUENCE [LARGE SCALE GENOMIC DNA]</scope>
    <source>
        <strain evidence="6 7">CECT 7688</strain>
    </source>
</reference>
<feature type="signal peptide" evidence="4">
    <location>
        <begin position="1"/>
        <end position="21"/>
    </location>
</feature>
<dbReference type="Pfam" id="PF03968">
    <property type="entry name" value="LptD_N"/>
    <property type="match status" value="1"/>
</dbReference>
<keyword evidence="3" id="KW-0574">Periplasm</keyword>
<dbReference type="GO" id="GO:0009279">
    <property type="term" value="C:cell outer membrane"/>
    <property type="evidence" value="ECO:0007669"/>
    <property type="project" value="TreeGrafter"/>
</dbReference>
<evidence type="ECO:0000256" key="4">
    <source>
        <dbReference type="SAM" id="SignalP"/>
    </source>
</evidence>
<keyword evidence="1" id="KW-0813">Transport</keyword>
<protein>
    <submittedName>
        <fullName evidence="6">LPS assembly outer membrane complex protein LptD</fullName>
    </submittedName>
</protein>
<sequence>MPLFRLLMMILLALTPVAGTAQGLQLGFGKSEQDTGLPVEVTAESLSVNQSDGSAVFEGKVDISQGDMRMTADQVNVHYTDDNQAIERLVAAGNVLLVQGTDAAEADEAVYSIESGNVVMTGNVTVLQAATTISADKMILNLNNNTAQLVGRVKTVLKSE</sequence>
<dbReference type="AlphaFoldDB" id="A0A0P1EMH8"/>
<feature type="chain" id="PRO_5006061723" evidence="4">
    <location>
        <begin position="22"/>
        <end position="160"/>
    </location>
</feature>
<dbReference type="PANTHER" id="PTHR36504">
    <property type="entry name" value="LIPOPOLYSACCHARIDE EXPORT SYSTEM PROTEIN LPTA"/>
    <property type="match status" value="1"/>
</dbReference>
<keyword evidence="7" id="KW-1185">Reference proteome</keyword>
<name>A0A0P1EMH8_9RHOB</name>
<dbReference type="InterPro" id="IPR052037">
    <property type="entry name" value="LPS_export_LptA"/>
</dbReference>
<dbReference type="GO" id="GO:0001530">
    <property type="term" value="F:lipopolysaccharide binding"/>
    <property type="evidence" value="ECO:0007669"/>
    <property type="project" value="InterPro"/>
</dbReference>
<dbReference type="InterPro" id="IPR005653">
    <property type="entry name" value="OstA-like_N"/>
</dbReference>
<organism evidence="6 7">
    <name type="scientific">Shimia marina</name>
    <dbReference type="NCBI Taxonomy" id="321267"/>
    <lineage>
        <taxon>Bacteria</taxon>
        <taxon>Pseudomonadati</taxon>
        <taxon>Pseudomonadota</taxon>
        <taxon>Alphaproteobacteria</taxon>
        <taxon>Rhodobacterales</taxon>
        <taxon>Roseobacteraceae</taxon>
    </lineage>
</organism>
<dbReference type="NCBIfam" id="TIGR03002">
    <property type="entry name" value="outer_YhbN_LptA"/>
    <property type="match status" value="1"/>
</dbReference>
<dbReference type="EMBL" id="CYPW01000006">
    <property type="protein sequence ID" value="CUH51583.1"/>
    <property type="molecule type" value="Genomic_DNA"/>
</dbReference>
<evidence type="ECO:0000256" key="1">
    <source>
        <dbReference type="ARBA" id="ARBA00022448"/>
    </source>
</evidence>
<dbReference type="Gene3D" id="2.60.450.10">
    <property type="entry name" value="Lipopolysaccharide (LPS) transport protein A like domain"/>
    <property type="match status" value="1"/>
</dbReference>
<dbReference type="GO" id="GO:0030288">
    <property type="term" value="C:outer membrane-bounded periplasmic space"/>
    <property type="evidence" value="ECO:0007669"/>
    <property type="project" value="TreeGrafter"/>
</dbReference>
<evidence type="ECO:0000256" key="2">
    <source>
        <dbReference type="ARBA" id="ARBA00022729"/>
    </source>
</evidence>
<dbReference type="Proteomes" id="UP000054823">
    <property type="component" value="Unassembled WGS sequence"/>
</dbReference>
<evidence type="ECO:0000259" key="5">
    <source>
        <dbReference type="Pfam" id="PF03968"/>
    </source>
</evidence>
<gene>
    <name evidence="6" type="ORF">SHM7688_01020</name>
</gene>
<evidence type="ECO:0000256" key="3">
    <source>
        <dbReference type="ARBA" id="ARBA00022764"/>
    </source>
</evidence>
<feature type="domain" description="Organic solvent tolerance-like N-terminal" evidence="5">
    <location>
        <begin position="40"/>
        <end position="145"/>
    </location>
</feature>
<dbReference type="RefSeq" id="WP_223229149.1">
    <property type="nucleotide sequence ID" value="NZ_CYPW01000006.1"/>
</dbReference>
<keyword evidence="2 4" id="KW-0732">Signal</keyword>
<accession>A0A0P1EMH8</accession>